<protein>
    <recommendedName>
        <fullName evidence="3">Tail specific protease domain-containing protein</fullName>
    </recommendedName>
</protein>
<keyword evidence="2" id="KW-1185">Reference proteome</keyword>
<dbReference type="Proteomes" id="UP001310692">
    <property type="component" value="Unassembled WGS sequence"/>
</dbReference>
<accession>A0ABU7LX12</accession>
<reference evidence="1 2" key="1">
    <citation type="submission" date="2024-01" db="EMBL/GenBank/DDBJ databases">
        <title>Hyphobacterium bacterium isolated from marine sediment.</title>
        <authorList>
            <person name="Zhao S."/>
        </authorList>
    </citation>
    <scope>NUCLEOTIDE SEQUENCE [LARGE SCALE GENOMIC DNA]</scope>
    <source>
        <strain evidence="1 2">Y60-23</strain>
    </source>
</reference>
<proteinExistence type="predicted"/>
<dbReference type="Gene3D" id="1.25.40.10">
    <property type="entry name" value="Tetratricopeptide repeat domain"/>
    <property type="match status" value="1"/>
</dbReference>
<sequence length="575" mass="63554">MIGLVPALVLTLTQGVDGAAYYRSQQSVESLIEAGELHEAYTRLHALNAAYGLNPDQWEQQARLATALEQWPDAIAAYDRALSLGVRNPARTHYRMAEAYLRSGNDEAAIASLRLAVDAGLAARFAIFNDDAFASLRDDPEFRAIAGLASGPIEDRLQRWSNDLDFLVSEARRLHASPDRPADTPNFLDAVQLLEGRIADLSDDEVFMEIQRLLVMLGDGHTYATGQVGEHAVNPISPESRALPLVFRTFSDDIYVTAATGDGTDLIGGRVTAFGGIPIEEFIERARTYIHRDNAESWKFLGAHFGFRFLSLHQAIGSAEQGVVRVAVELPTGETRERTLQAGPFYDFERKLRPMPGQTEVPHFLQTVDRLYGGEVLLERGIYYAQINNMRNDATESFSEFTVRSVDEALASGTGELVIDLRLNNGGNNHLCRSLVRQLVRFELAEPGNRVWVITRHETFSAAQNCVNRIEAMTNAVFVGEPSSSSPNFTGEEAEVMLPYSGLILSISNRYWQDAGPTDDRPWIAPDLPVVMTFDAYANGRDPALEAISEIVLHGGRPTRFDRRAGDTDLAVSIR</sequence>
<evidence type="ECO:0000313" key="1">
    <source>
        <dbReference type="EMBL" id="MEE2566106.1"/>
    </source>
</evidence>
<dbReference type="EMBL" id="JAZDRO010000002">
    <property type="protein sequence ID" value="MEE2566106.1"/>
    <property type="molecule type" value="Genomic_DNA"/>
</dbReference>
<dbReference type="SUPFAM" id="SSF52096">
    <property type="entry name" value="ClpP/crotonase"/>
    <property type="match status" value="1"/>
</dbReference>
<dbReference type="SUPFAM" id="SSF48452">
    <property type="entry name" value="TPR-like"/>
    <property type="match status" value="1"/>
</dbReference>
<evidence type="ECO:0000313" key="2">
    <source>
        <dbReference type="Proteomes" id="UP001310692"/>
    </source>
</evidence>
<dbReference type="InterPro" id="IPR029045">
    <property type="entry name" value="ClpP/crotonase-like_dom_sf"/>
</dbReference>
<dbReference type="Gene3D" id="3.90.226.10">
    <property type="entry name" value="2-enoyl-CoA Hydratase, Chain A, domain 1"/>
    <property type="match status" value="1"/>
</dbReference>
<gene>
    <name evidence="1" type="ORF">V0U35_05385</name>
</gene>
<organism evidence="1 2">
    <name type="scientific">Hyphobacterium marinum</name>
    <dbReference type="NCBI Taxonomy" id="3116574"/>
    <lineage>
        <taxon>Bacteria</taxon>
        <taxon>Pseudomonadati</taxon>
        <taxon>Pseudomonadota</taxon>
        <taxon>Alphaproteobacteria</taxon>
        <taxon>Maricaulales</taxon>
        <taxon>Maricaulaceae</taxon>
        <taxon>Hyphobacterium</taxon>
    </lineage>
</organism>
<name>A0ABU7LX12_9PROT</name>
<dbReference type="InterPro" id="IPR011990">
    <property type="entry name" value="TPR-like_helical_dom_sf"/>
</dbReference>
<evidence type="ECO:0008006" key="3">
    <source>
        <dbReference type="Google" id="ProtNLM"/>
    </source>
</evidence>
<comment type="caution">
    <text evidence="1">The sequence shown here is derived from an EMBL/GenBank/DDBJ whole genome shotgun (WGS) entry which is preliminary data.</text>
</comment>
<dbReference type="NCBIfam" id="NF047558">
    <property type="entry name" value="TPR_END_plus"/>
    <property type="match status" value="1"/>
</dbReference>
<dbReference type="RefSeq" id="WP_330195647.1">
    <property type="nucleotide sequence ID" value="NZ_JAZDRO010000002.1"/>
</dbReference>